<feature type="region of interest" description="Disordered" evidence="1">
    <location>
        <begin position="297"/>
        <end position="322"/>
    </location>
</feature>
<feature type="transmembrane region" description="Helical" evidence="2">
    <location>
        <begin position="251"/>
        <end position="270"/>
    </location>
</feature>
<feature type="transmembrane region" description="Helical" evidence="2">
    <location>
        <begin position="223"/>
        <end position="245"/>
    </location>
</feature>
<sequence length="322" mass="33397">MALALGWIFLGTMVISYGVANFLQAVATGREQRHESLNPRLLLKLASQKTYLTGIAFQILGFLLAIAARADLPLFLVQAAVAAGLGVTAVLGVVLLKWRLPKAEIALLIGLSLGIVMLVISAKPSASKDLDLVAILALAGSWVLIAVAGWFTARKLHGVPGSVALGALAGLSFGAAAVASRPLASAVGVTGLLSDPLLYVIIVQSLTGQLLLALAMQRGSATAAVAAMDAAFAVPAAAVGLLLLGDQIRPNLEWLAATGFLVTLGTVLALTRYAQPQQHTAAIARWRSRPSELEASVDVHASDLFPPTDDGAPDPMREPSNR</sequence>
<dbReference type="STRING" id="446470.Snas_5195"/>
<keyword evidence="4" id="KW-1185">Reference proteome</keyword>
<name>D3QBU1_STANL</name>
<dbReference type="AlphaFoldDB" id="D3QBU1"/>
<dbReference type="HOGENOM" id="CLU_065119_1_0_11"/>
<evidence type="ECO:0000256" key="2">
    <source>
        <dbReference type="SAM" id="Phobius"/>
    </source>
</evidence>
<evidence type="ECO:0008006" key="5">
    <source>
        <dbReference type="Google" id="ProtNLM"/>
    </source>
</evidence>
<accession>D3QBU1</accession>
<evidence type="ECO:0000256" key="1">
    <source>
        <dbReference type="SAM" id="MobiDB-lite"/>
    </source>
</evidence>
<feature type="transmembrane region" description="Helical" evidence="2">
    <location>
        <begin position="196"/>
        <end position="216"/>
    </location>
</feature>
<feature type="transmembrane region" description="Helical" evidence="2">
    <location>
        <begin position="6"/>
        <end position="29"/>
    </location>
</feature>
<protein>
    <recommendedName>
        <fullName evidence="5">Integral membrane protein</fullName>
    </recommendedName>
</protein>
<organism evidence="3 4">
    <name type="scientific">Stackebrandtia nassauensis (strain DSM 44728 / CIP 108903 / NRRL B-16338 / NBRC 102104 / LLR-40K-21)</name>
    <dbReference type="NCBI Taxonomy" id="446470"/>
    <lineage>
        <taxon>Bacteria</taxon>
        <taxon>Bacillati</taxon>
        <taxon>Actinomycetota</taxon>
        <taxon>Actinomycetes</taxon>
        <taxon>Glycomycetales</taxon>
        <taxon>Glycomycetaceae</taxon>
        <taxon>Stackebrandtia</taxon>
    </lineage>
</organism>
<gene>
    <name evidence="3" type="ordered locus">Snas_5195</name>
</gene>
<feature type="transmembrane region" description="Helical" evidence="2">
    <location>
        <begin position="163"/>
        <end position="184"/>
    </location>
</feature>
<keyword evidence="2" id="KW-1133">Transmembrane helix</keyword>
<dbReference type="Proteomes" id="UP000000844">
    <property type="component" value="Chromosome"/>
</dbReference>
<feature type="transmembrane region" description="Helical" evidence="2">
    <location>
        <begin position="50"/>
        <end position="68"/>
    </location>
</feature>
<keyword evidence="2" id="KW-0812">Transmembrane</keyword>
<feature type="transmembrane region" description="Helical" evidence="2">
    <location>
        <begin position="103"/>
        <end position="120"/>
    </location>
</feature>
<dbReference type="PANTHER" id="PTHR40761:SF1">
    <property type="entry name" value="CONSERVED INTEGRAL MEMBRANE ALANINE VALINE AND LEUCINE RICH PROTEIN-RELATED"/>
    <property type="match status" value="1"/>
</dbReference>
<feature type="transmembrane region" description="Helical" evidence="2">
    <location>
        <begin position="132"/>
        <end position="151"/>
    </location>
</feature>
<proteinExistence type="predicted"/>
<dbReference type="PANTHER" id="PTHR40761">
    <property type="entry name" value="CONSERVED INTEGRAL MEMBRANE ALANINE VALINE AND LEUCINE RICH PROTEIN-RELATED"/>
    <property type="match status" value="1"/>
</dbReference>
<keyword evidence="2" id="KW-0472">Membrane</keyword>
<reference evidence="3 4" key="1">
    <citation type="journal article" date="2009" name="Stand. Genomic Sci.">
        <title>Complete genome sequence of Stackebrandtia nassauensis type strain (LLR-40K-21).</title>
        <authorList>
            <person name="Munk C."/>
            <person name="Lapidus A."/>
            <person name="Copeland A."/>
            <person name="Jando M."/>
            <person name="Mayilraj S."/>
            <person name="Glavina Del Rio T."/>
            <person name="Nolan M."/>
            <person name="Chen F."/>
            <person name="Lucas S."/>
            <person name="Tice H."/>
            <person name="Cheng J.F."/>
            <person name="Han C."/>
            <person name="Detter J.C."/>
            <person name="Bruce D."/>
            <person name="Goodwin L."/>
            <person name="Chain P."/>
            <person name="Pitluck S."/>
            <person name="Goker M."/>
            <person name="Ovchinikova G."/>
            <person name="Pati A."/>
            <person name="Ivanova N."/>
            <person name="Mavromatis K."/>
            <person name="Chen A."/>
            <person name="Palaniappan K."/>
            <person name="Land M."/>
            <person name="Hauser L."/>
            <person name="Chang Y.J."/>
            <person name="Jeffries C.D."/>
            <person name="Bristow J."/>
            <person name="Eisen J.A."/>
            <person name="Markowitz V."/>
            <person name="Hugenholtz P."/>
            <person name="Kyrpides N.C."/>
            <person name="Klenk H.P."/>
        </authorList>
    </citation>
    <scope>NUCLEOTIDE SEQUENCE [LARGE SCALE GENOMIC DNA]</scope>
    <source>
        <strain evidence="4">DSM 44728 / CIP 108903 / NRRL B-16338 / NBRC 102104 / LLR-40K-21</strain>
    </source>
</reference>
<dbReference type="KEGG" id="sna:Snas_5195"/>
<evidence type="ECO:0000313" key="4">
    <source>
        <dbReference type="Proteomes" id="UP000000844"/>
    </source>
</evidence>
<dbReference type="eggNOG" id="COG0697">
    <property type="taxonomic scope" value="Bacteria"/>
</dbReference>
<dbReference type="EMBL" id="CP001778">
    <property type="protein sequence ID" value="ADD44830.1"/>
    <property type="molecule type" value="Genomic_DNA"/>
</dbReference>
<feature type="transmembrane region" description="Helical" evidence="2">
    <location>
        <begin position="74"/>
        <end position="96"/>
    </location>
</feature>
<evidence type="ECO:0000313" key="3">
    <source>
        <dbReference type="EMBL" id="ADD44830.1"/>
    </source>
</evidence>